<dbReference type="GO" id="GO:0009249">
    <property type="term" value="P:protein lipoylation"/>
    <property type="evidence" value="ECO:0007669"/>
    <property type="project" value="TreeGrafter"/>
</dbReference>
<dbReference type="GO" id="GO:0019464">
    <property type="term" value="P:glycine decarboxylation via glycine cleavage system"/>
    <property type="evidence" value="ECO:0007669"/>
    <property type="project" value="InterPro"/>
</dbReference>
<dbReference type="NCBIfam" id="TIGR00527">
    <property type="entry name" value="gcvH"/>
    <property type="match status" value="1"/>
</dbReference>
<feature type="domain" description="Lipoyl-binding" evidence="3">
    <location>
        <begin position="7"/>
        <end position="89"/>
    </location>
</feature>
<dbReference type="GO" id="GO:0005960">
    <property type="term" value="C:glycine cleavage complex"/>
    <property type="evidence" value="ECO:0007669"/>
    <property type="project" value="InterPro"/>
</dbReference>
<protein>
    <recommendedName>
        <fullName evidence="3">Lipoyl-binding domain-containing protein</fullName>
    </recommendedName>
</protein>
<feature type="non-terminal residue" evidence="4">
    <location>
        <position position="1"/>
    </location>
</feature>
<dbReference type="PANTHER" id="PTHR11715">
    <property type="entry name" value="GLYCINE CLEAVAGE SYSTEM H PROTEIN"/>
    <property type="match status" value="1"/>
</dbReference>
<dbReference type="PROSITE" id="PS50968">
    <property type="entry name" value="BIOTINYL_LIPOYL"/>
    <property type="match status" value="1"/>
</dbReference>
<dbReference type="InterPro" id="IPR011053">
    <property type="entry name" value="Single_hybrid_motif"/>
</dbReference>
<dbReference type="InterPro" id="IPR017453">
    <property type="entry name" value="GCV_H_sub"/>
</dbReference>
<comment type="caution">
    <text evidence="4">The sequence shown here is derived from an EMBL/GenBank/DDBJ whole genome shotgun (WGS) entry which is preliminary data.</text>
</comment>
<dbReference type="Pfam" id="PF01597">
    <property type="entry name" value="GCV_H"/>
    <property type="match status" value="1"/>
</dbReference>
<dbReference type="InterPro" id="IPR000089">
    <property type="entry name" value="Biotin_lipoyl"/>
</dbReference>
<dbReference type="SUPFAM" id="SSF51230">
    <property type="entry name" value="Single hybrid motif"/>
    <property type="match status" value="1"/>
</dbReference>
<gene>
    <name evidence="4" type="ORF">S01H4_36036</name>
</gene>
<evidence type="ECO:0000256" key="1">
    <source>
        <dbReference type="ARBA" id="ARBA00009249"/>
    </source>
</evidence>
<evidence type="ECO:0000313" key="4">
    <source>
        <dbReference type="EMBL" id="GAG83430.1"/>
    </source>
</evidence>
<accession>X1ALF0</accession>
<dbReference type="AlphaFoldDB" id="X1ALF0"/>
<sequence>IKIKEDMATIGITDFAQRQLGDIVYVELPNVGDFFEKEKDMGEIESVKAVGEIVMPLTGEIVEINDALANNPGLLNESPYEKGWLVKAKLSNSSEIDELLSVGDYQELVKKEE</sequence>
<proteinExistence type="inferred from homology"/>
<evidence type="ECO:0000256" key="2">
    <source>
        <dbReference type="ARBA" id="ARBA00022823"/>
    </source>
</evidence>
<dbReference type="Gene3D" id="2.40.50.100">
    <property type="match status" value="1"/>
</dbReference>
<reference evidence="4" key="1">
    <citation type="journal article" date="2014" name="Front. Microbiol.">
        <title>High frequency of phylogenetically diverse reductive dehalogenase-homologous genes in deep subseafloor sedimentary metagenomes.</title>
        <authorList>
            <person name="Kawai M."/>
            <person name="Futagami T."/>
            <person name="Toyoda A."/>
            <person name="Takaki Y."/>
            <person name="Nishi S."/>
            <person name="Hori S."/>
            <person name="Arai W."/>
            <person name="Tsubouchi T."/>
            <person name="Morono Y."/>
            <person name="Uchiyama I."/>
            <person name="Ito T."/>
            <person name="Fujiyama A."/>
            <person name="Inagaki F."/>
            <person name="Takami H."/>
        </authorList>
    </citation>
    <scope>NUCLEOTIDE SEQUENCE</scope>
    <source>
        <strain evidence="4">Expedition CK06-06</strain>
    </source>
</reference>
<dbReference type="NCBIfam" id="NF002270">
    <property type="entry name" value="PRK01202.1"/>
    <property type="match status" value="1"/>
</dbReference>
<dbReference type="InterPro" id="IPR002930">
    <property type="entry name" value="GCV_H"/>
</dbReference>
<dbReference type="InterPro" id="IPR003016">
    <property type="entry name" value="2-oxoA_DH_lipoyl-BS"/>
</dbReference>
<dbReference type="CDD" id="cd06848">
    <property type="entry name" value="GCS_H"/>
    <property type="match status" value="1"/>
</dbReference>
<dbReference type="GO" id="GO:0005737">
    <property type="term" value="C:cytoplasm"/>
    <property type="evidence" value="ECO:0007669"/>
    <property type="project" value="TreeGrafter"/>
</dbReference>
<name>X1ALF0_9ZZZZ</name>
<dbReference type="HAMAP" id="MF_00272">
    <property type="entry name" value="GcvH"/>
    <property type="match status" value="1"/>
</dbReference>
<comment type="similarity">
    <text evidence="1">Belongs to the GcvH family.</text>
</comment>
<dbReference type="InterPro" id="IPR033753">
    <property type="entry name" value="GCV_H/Fam206"/>
</dbReference>
<organism evidence="4">
    <name type="scientific">marine sediment metagenome</name>
    <dbReference type="NCBI Taxonomy" id="412755"/>
    <lineage>
        <taxon>unclassified sequences</taxon>
        <taxon>metagenomes</taxon>
        <taxon>ecological metagenomes</taxon>
    </lineage>
</organism>
<dbReference type="EMBL" id="BART01019222">
    <property type="protein sequence ID" value="GAG83430.1"/>
    <property type="molecule type" value="Genomic_DNA"/>
</dbReference>
<dbReference type="PANTHER" id="PTHR11715:SF3">
    <property type="entry name" value="GLYCINE CLEAVAGE SYSTEM H PROTEIN-RELATED"/>
    <property type="match status" value="1"/>
</dbReference>
<dbReference type="PROSITE" id="PS00189">
    <property type="entry name" value="LIPOYL"/>
    <property type="match status" value="1"/>
</dbReference>
<evidence type="ECO:0000259" key="3">
    <source>
        <dbReference type="PROSITE" id="PS50968"/>
    </source>
</evidence>
<keyword evidence="2" id="KW-0450">Lipoyl</keyword>